<reference evidence="2 3" key="1">
    <citation type="journal article" date="2023" name="Int. J. Mol. Sci.">
        <title>De Novo Assembly and Annotation of 11 Diverse Shrub Willow (Salix) Genomes Reveals Novel Gene Organization in Sex-Linked Regions.</title>
        <authorList>
            <person name="Hyden B."/>
            <person name="Feng K."/>
            <person name="Yates T.B."/>
            <person name="Jawdy S."/>
            <person name="Cereghino C."/>
            <person name="Smart L.B."/>
            <person name="Muchero W."/>
        </authorList>
    </citation>
    <scope>NUCLEOTIDE SEQUENCE [LARGE SCALE GENOMIC DNA]</scope>
    <source>
        <tissue evidence="2">Shoot tip</tissue>
    </source>
</reference>
<dbReference type="Proteomes" id="UP001162972">
    <property type="component" value="Chromosome 9"/>
</dbReference>
<sequence length="135" mass="15379">MAIRVPGIFNAKQILRRIIFSQETSNVRKGHFAVYVGEAQKKRFTIPISYLKHPSLQNLFSQAEEEFGFNHPTGGLSIPCSEEEFTGLILRMSSFYLCQPLIVSFCSHYVKALVGWLYREVAMETKEQDMAAPES</sequence>
<dbReference type="InterPro" id="IPR003676">
    <property type="entry name" value="SAUR_fam"/>
</dbReference>
<evidence type="ECO:0000313" key="3">
    <source>
        <dbReference type="Proteomes" id="UP001162972"/>
    </source>
</evidence>
<dbReference type="AlphaFoldDB" id="A0AAD6JTB2"/>
<evidence type="ECO:0000313" key="2">
    <source>
        <dbReference type="EMBL" id="KAJ6409864.1"/>
    </source>
</evidence>
<name>A0AAD6JTB2_9ROSI</name>
<dbReference type="GO" id="GO:0009733">
    <property type="term" value="P:response to auxin"/>
    <property type="evidence" value="ECO:0007669"/>
    <property type="project" value="InterPro"/>
</dbReference>
<dbReference type="EMBL" id="JAPFFJ010000015">
    <property type="protein sequence ID" value="KAJ6409864.1"/>
    <property type="molecule type" value="Genomic_DNA"/>
</dbReference>
<evidence type="ECO:0000256" key="1">
    <source>
        <dbReference type="ARBA" id="ARBA00006974"/>
    </source>
</evidence>
<keyword evidence="3" id="KW-1185">Reference proteome</keyword>
<dbReference type="PANTHER" id="PTHR31929">
    <property type="entry name" value="SAUR-LIKE AUXIN-RESPONSIVE PROTEIN FAMILY-RELATED"/>
    <property type="match status" value="1"/>
</dbReference>
<proteinExistence type="inferred from homology"/>
<organism evidence="2 3">
    <name type="scientific">Salix udensis</name>
    <dbReference type="NCBI Taxonomy" id="889485"/>
    <lineage>
        <taxon>Eukaryota</taxon>
        <taxon>Viridiplantae</taxon>
        <taxon>Streptophyta</taxon>
        <taxon>Embryophyta</taxon>
        <taxon>Tracheophyta</taxon>
        <taxon>Spermatophyta</taxon>
        <taxon>Magnoliopsida</taxon>
        <taxon>eudicotyledons</taxon>
        <taxon>Gunneridae</taxon>
        <taxon>Pentapetalae</taxon>
        <taxon>rosids</taxon>
        <taxon>fabids</taxon>
        <taxon>Malpighiales</taxon>
        <taxon>Salicaceae</taxon>
        <taxon>Saliceae</taxon>
        <taxon>Salix</taxon>
    </lineage>
</organism>
<evidence type="ECO:0008006" key="4">
    <source>
        <dbReference type="Google" id="ProtNLM"/>
    </source>
</evidence>
<protein>
    <recommendedName>
        <fullName evidence="4">Small auxin up regulated protein</fullName>
    </recommendedName>
</protein>
<dbReference type="Pfam" id="PF02519">
    <property type="entry name" value="Auxin_inducible"/>
    <property type="match status" value="1"/>
</dbReference>
<gene>
    <name evidence="2" type="ORF">OIU84_009366</name>
</gene>
<comment type="caution">
    <text evidence="2">The sequence shown here is derived from an EMBL/GenBank/DDBJ whole genome shotgun (WGS) entry which is preliminary data.</text>
</comment>
<accession>A0AAD6JTB2</accession>
<comment type="similarity">
    <text evidence="1">Belongs to the ARG7 family.</text>
</comment>